<comment type="subcellular location">
    <subcellularLocation>
        <location evidence="1 7">Cell membrane</location>
        <topology evidence="1 7">Multi-pass membrane protein</topology>
    </subcellularLocation>
</comment>
<evidence type="ECO:0000256" key="5">
    <source>
        <dbReference type="ARBA" id="ARBA00022989"/>
    </source>
</evidence>
<dbReference type="PANTHER" id="PTHR30193">
    <property type="entry name" value="ABC TRANSPORTER PERMEASE PROTEIN"/>
    <property type="match status" value="1"/>
</dbReference>
<evidence type="ECO:0000256" key="8">
    <source>
        <dbReference type="SAM" id="MobiDB-lite"/>
    </source>
</evidence>
<dbReference type="OrthoDB" id="4319190at2"/>
<evidence type="ECO:0000256" key="4">
    <source>
        <dbReference type="ARBA" id="ARBA00022692"/>
    </source>
</evidence>
<dbReference type="EMBL" id="SHKY01000001">
    <property type="protein sequence ID" value="RZU53422.1"/>
    <property type="molecule type" value="Genomic_DNA"/>
</dbReference>
<feature type="transmembrane region" description="Helical" evidence="7">
    <location>
        <begin position="138"/>
        <end position="160"/>
    </location>
</feature>
<dbReference type="SUPFAM" id="SSF161098">
    <property type="entry name" value="MetI-like"/>
    <property type="match status" value="1"/>
</dbReference>
<dbReference type="InterPro" id="IPR051393">
    <property type="entry name" value="ABC_transporter_permease"/>
</dbReference>
<proteinExistence type="inferred from homology"/>
<feature type="domain" description="ABC transmembrane type-1" evidence="9">
    <location>
        <begin position="101"/>
        <end position="319"/>
    </location>
</feature>
<evidence type="ECO:0000256" key="2">
    <source>
        <dbReference type="ARBA" id="ARBA00022448"/>
    </source>
</evidence>
<dbReference type="Gene3D" id="1.10.3720.10">
    <property type="entry name" value="MetI-like"/>
    <property type="match status" value="1"/>
</dbReference>
<feature type="transmembrane region" description="Helical" evidence="7">
    <location>
        <begin position="105"/>
        <end position="126"/>
    </location>
</feature>
<name>A0A4Q7ZQM2_9ACTN</name>
<dbReference type="PANTHER" id="PTHR30193:SF37">
    <property type="entry name" value="INNER MEMBRANE ABC TRANSPORTER PERMEASE PROTEIN YCJO"/>
    <property type="match status" value="1"/>
</dbReference>
<evidence type="ECO:0000313" key="11">
    <source>
        <dbReference type="Proteomes" id="UP000292564"/>
    </source>
</evidence>
<keyword evidence="6 7" id="KW-0472">Membrane</keyword>
<keyword evidence="5 7" id="KW-1133">Transmembrane helix</keyword>
<dbReference type="PROSITE" id="PS50928">
    <property type="entry name" value="ABC_TM1"/>
    <property type="match status" value="1"/>
</dbReference>
<keyword evidence="11" id="KW-1185">Reference proteome</keyword>
<dbReference type="CDD" id="cd06261">
    <property type="entry name" value="TM_PBP2"/>
    <property type="match status" value="1"/>
</dbReference>
<accession>A0A4Q7ZQM2</accession>
<feature type="transmembrane region" description="Helical" evidence="7">
    <location>
        <begin position="40"/>
        <end position="63"/>
    </location>
</feature>
<feature type="region of interest" description="Disordered" evidence="8">
    <location>
        <begin position="1"/>
        <end position="27"/>
    </location>
</feature>
<keyword evidence="2 7" id="KW-0813">Transport</keyword>
<evidence type="ECO:0000313" key="10">
    <source>
        <dbReference type="EMBL" id="RZU53422.1"/>
    </source>
</evidence>
<dbReference type="AlphaFoldDB" id="A0A4Q7ZQM2"/>
<evidence type="ECO:0000256" key="7">
    <source>
        <dbReference type="RuleBase" id="RU363032"/>
    </source>
</evidence>
<feature type="transmembrane region" description="Helical" evidence="7">
    <location>
        <begin position="303"/>
        <end position="322"/>
    </location>
</feature>
<dbReference type="Pfam" id="PF00528">
    <property type="entry name" value="BPD_transp_1"/>
    <property type="match status" value="1"/>
</dbReference>
<comment type="caution">
    <text evidence="10">The sequence shown here is derived from an EMBL/GenBank/DDBJ whole genome shotgun (WGS) entry which is preliminary data.</text>
</comment>
<dbReference type="InterPro" id="IPR000515">
    <property type="entry name" value="MetI-like"/>
</dbReference>
<dbReference type="InterPro" id="IPR035906">
    <property type="entry name" value="MetI-like_sf"/>
</dbReference>
<evidence type="ECO:0000259" key="9">
    <source>
        <dbReference type="PROSITE" id="PS50928"/>
    </source>
</evidence>
<feature type="transmembrane region" description="Helical" evidence="7">
    <location>
        <begin position="241"/>
        <end position="260"/>
    </location>
</feature>
<evidence type="ECO:0000256" key="3">
    <source>
        <dbReference type="ARBA" id="ARBA00022475"/>
    </source>
</evidence>
<evidence type="ECO:0000256" key="1">
    <source>
        <dbReference type="ARBA" id="ARBA00004651"/>
    </source>
</evidence>
<keyword evidence="4 7" id="KW-0812">Transmembrane</keyword>
<keyword evidence="3" id="KW-1003">Cell membrane</keyword>
<organism evidence="10 11">
    <name type="scientific">Krasilnikovia cinnamomea</name>
    <dbReference type="NCBI Taxonomy" id="349313"/>
    <lineage>
        <taxon>Bacteria</taxon>
        <taxon>Bacillati</taxon>
        <taxon>Actinomycetota</taxon>
        <taxon>Actinomycetes</taxon>
        <taxon>Micromonosporales</taxon>
        <taxon>Micromonosporaceae</taxon>
        <taxon>Krasilnikovia</taxon>
    </lineage>
</organism>
<gene>
    <name evidence="10" type="ORF">EV385_5348</name>
</gene>
<sequence length="331" mass="36237">MTSQLSASPSAVTSPVTASSAAAPQPPSWRNRLTRWDTAYTPYALIAPFFLIFGAFGLFPLLYNAVVSLRTWRLDDPASDGWAGSANYTAVLGDGRFWNAMLNTVGIFLLSSVPQLVLAMLLAAVLNRRMRWRTGLRMGVLLPYITPIAASTIVFGALFANEFGPINYLLSTAGLDQVDFRAEKWSSWLAIATMVNWRYIGYNALIYLAAMQTVPKALYEAAVLDGAGAWRQLWHITVPSIRPAVVFTVILSTIGGMQLFTEPLLFDPESREATGGSDGQFQTIAMLIYRTGWKELDLGRAAAMSWVLFLIIVVLAAVNGLMTNRLGGGRR</sequence>
<protein>
    <submittedName>
        <fullName evidence="10">Cellobiose transport system permease protein</fullName>
    </submittedName>
</protein>
<feature type="transmembrane region" description="Helical" evidence="7">
    <location>
        <begin position="188"/>
        <end position="210"/>
    </location>
</feature>
<evidence type="ECO:0000256" key="6">
    <source>
        <dbReference type="ARBA" id="ARBA00023136"/>
    </source>
</evidence>
<dbReference type="Proteomes" id="UP000292564">
    <property type="component" value="Unassembled WGS sequence"/>
</dbReference>
<comment type="similarity">
    <text evidence="7">Belongs to the binding-protein-dependent transport system permease family.</text>
</comment>
<dbReference type="RefSeq" id="WP_130511910.1">
    <property type="nucleotide sequence ID" value="NZ_SHKY01000001.1"/>
</dbReference>
<reference evidence="10 11" key="1">
    <citation type="submission" date="2019-02" db="EMBL/GenBank/DDBJ databases">
        <title>Sequencing the genomes of 1000 actinobacteria strains.</title>
        <authorList>
            <person name="Klenk H.-P."/>
        </authorList>
    </citation>
    <scope>NUCLEOTIDE SEQUENCE [LARGE SCALE GENOMIC DNA]</scope>
    <source>
        <strain evidence="10 11">DSM 45162</strain>
    </source>
</reference>
<dbReference type="GO" id="GO:0005886">
    <property type="term" value="C:plasma membrane"/>
    <property type="evidence" value="ECO:0007669"/>
    <property type="project" value="UniProtKB-SubCell"/>
</dbReference>
<feature type="compositionally biased region" description="Low complexity" evidence="8">
    <location>
        <begin position="1"/>
        <end position="23"/>
    </location>
</feature>
<dbReference type="GO" id="GO:0055085">
    <property type="term" value="P:transmembrane transport"/>
    <property type="evidence" value="ECO:0007669"/>
    <property type="project" value="InterPro"/>
</dbReference>